<protein>
    <submittedName>
        <fullName evidence="2">Uncharacterized protein</fullName>
    </submittedName>
</protein>
<sequence>MIEVLGIILVVQGVGGFINRVAESSSMSWFVQLHVLPSWAHIPVSVVMALTGGALVLADMARRKRKRAD</sequence>
<keyword evidence="3" id="KW-1185">Reference proteome</keyword>
<dbReference type="EMBL" id="CP015163">
    <property type="protein sequence ID" value="AXB43794.1"/>
    <property type="molecule type" value="Genomic_DNA"/>
</dbReference>
<keyword evidence="1" id="KW-0472">Membrane</keyword>
<gene>
    <name evidence="2" type="ORF">A4R43_15725</name>
</gene>
<organism evidence="2 3">
    <name type="scientific">Amycolatopsis albispora</name>
    <dbReference type="NCBI Taxonomy" id="1804986"/>
    <lineage>
        <taxon>Bacteria</taxon>
        <taxon>Bacillati</taxon>
        <taxon>Actinomycetota</taxon>
        <taxon>Actinomycetes</taxon>
        <taxon>Pseudonocardiales</taxon>
        <taxon>Pseudonocardiaceae</taxon>
        <taxon>Amycolatopsis</taxon>
    </lineage>
</organism>
<evidence type="ECO:0000313" key="3">
    <source>
        <dbReference type="Proteomes" id="UP000250434"/>
    </source>
</evidence>
<name>A0A344L6X0_9PSEU</name>
<reference evidence="2 3" key="1">
    <citation type="submission" date="2016-04" db="EMBL/GenBank/DDBJ databases">
        <title>Complete genome sequence and analysis of deep-sea sediment isolate, Amycolatopsis sp. WP1.</title>
        <authorList>
            <person name="Wang H."/>
            <person name="Chen S."/>
            <person name="Wu Q."/>
        </authorList>
    </citation>
    <scope>NUCLEOTIDE SEQUENCE [LARGE SCALE GENOMIC DNA]</scope>
    <source>
        <strain evidence="2 3">WP1</strain>
    </source>
</reference>
<keyword evidence="1" id="KW-0812">Transmembrane</keyword>
<dbReference type="RefSeq" id="WP_113693029.1">
    <property type="nucleotide sequence ID" value="NZ_CP015163.1"/>
</dbReference>
<accession>A0A344L6X0</accession>
<keyword evidence="1" id="KW-1133">Transmembrane helix</keyword>
<dbReference type="AlphaFoldDB" id="A0A344L6X0"/>
<dbReference type="Proteomes" id="UP000250434">
    <property type="component" value="Chromosome"/>
</dbReference>
<evidence type="ECO:0000313" key="2">
    <source>
        <dbReference type="EMBL" id="AXB43794.1"/>
    </source>
</evidence>
<dbReference type="KEGG" id="aab:A4R43_15725"/>
<dbReference type="OrthoDB" id="3638712at2"/>
<evidence type="ECO:0000256" key="1">
    <source>
        <dbReference type="SAM" id="Phobius"/>
    </source>
</evidence>
<proteinExistence type="predicted"/>
<feature type="transmembrane region" description="Helical" evidence="1">
    <location>
        <begin position="40"/>
        <end position="58"/>
    </location>
</feature>